<evidence type="ECO:0000256" key="8">
    <source>
        <dbReference type="PROSITE-ProRule" id="PRU10141"/>
    </source>
</evidence>
<dbReference type="PROSITE" id="PS50011">
    <property type="entry name" value="PROTEIN_KINASE_DOM"/>
    <property type="match status" value="1"/>
</dbReference>
<feature type="binding site" evidence="8">
    <location>
        <position position="455"/>
    </location>
    <ligand>
        <name>ATP</name>
        <dbReference type="ChEBI" id="CHEBI:30616"/>
    </ligand>
</feature>
<comment type="caution">
    <text evidence="11">The sequence shown here is derived from an EMBL/GenBank/DDBJ whole genome shotgun (WGS) entry which is preliminary data.</text>
</comment>
<dbReference type="InterPro" id="IPR001245">
    <property type="entry name" value="Ser-Thr/Tyr_kinase_cat_dom"/>
</dbReference>
<comment type="similarity">
    <text evidence="1">Belongs to the protein kinase superfamily. TKL Ser/Thr protein kinase family.</text>
</comment>
<evidence type="ECO:0000256" key="4">
    <source>
        <dbReference type="ARBA" id="ARBA00022741"/>
    </source>
</evidence>
<dbReference type="AlphaFoldDB" id="A0AAV1I0Q8"/>
<dbReference type="GO" id="GO:0005524">
    <property type="term" value="F:ATP binding"/>
    <property type="evidence" value="ECO:0007669"/>
    <property type="project" value="UniProtKB-UniRule"/>
</dbReference>
<feature type="domain" description="Protein kinase" evidence="10">
    <location>
        <begin position="428"/>
        <end position="922"/>
    </location>
</feature>
<evidence type="ECO:0000259" key="10">
    <source>
        <dbReference type="PROSITE" id="PS50011"/>
    </source>
</evidence>
<dbReference type="EMBL" id="CAUYUE010000003">
    <property type="protein sequence ID" value="CAK0758375.1"/>
    <property type="molecule type" value="Genomic_DNA"/>
</dbReference>
<feature type="repeat" description="ANK" evidence="7">
    <location>
        <begin position="59"/>
        <end position="91"/>
    </location>
</feature>
<evidence type="ECO:0000256" key="3">
    <source>
        <dbReference type="ARBA" id="ARBA00022679"/>
    </source>
</evidence>
<keyword evidence="12" id="KW-1185">Reference proteome</keyword>
<dbReference type="InterPro" id="IPR051681">
    <property type="entry name" value="Ser/Thr_Kinases-Pseudokinases"/>
</dbReference>
<feature type="compositionally biased region" description="Polar residues" evidence="9">
    <location>
        <begin position="378"/>
        <end position="388"/>
    </location>
</feature>
<dbReference type="InterPro" id="IPR011009">
    <property type="entry name" value="Kinase-like_dom_sf"/>
</dbReference>
<dbReference type="Proteomes" id="UP001314263">
    <property type="component" value="Unassembled WGS sequence"/>
</dbReference>
<keyword evidence="4 8" id="KW-0547">Nucleotide-binding</keyword>
<dbReference type="InterPro" id="IPR000719">
    <property type="entry name" value="Prot_kinase_dom"/>
</dbReference>
<dbReference type="PROSITE" id="PS50297">
    <property type="entry name" value="ANK_REP_REGION"/>
    <property type="match status" value="3"/>
</dbReference>
<keyword evidence="3" id="KW-0808">Transferase</keyword>
<sequence>MSTRTARYYPPKEEERDGVRRHVITEILFFASVGDMKRLQALAEKHKIAVSDPSCSDYDKRTPLHLAAAEGQLKTVEWLLQQECDPNPVDRFSRTPLDDAEKGRHADIQQLLLKHGGVAFRKLAISGSAQEEMREGDRRHAITEILFFASVGDIKRMHGLCLVHDISVSDPSCCDYDKRTPLHLAAAEGQVAAVEWLLKSNCTANPVDRFSRTPLDDADIGGYEAVKKMLQKYGGKAFKALSANMKAAEAAAEGDRRHAITEILFFASTGDIKRMQVLCDAHGIKVSDPSCCDYDKRTPLHLASAEGQLAACKWLLENDCSPNPVDRFLRTPLEDALIGEHVEVQKLLLARKGKVFRKGIGLVEHTVPEADGVDESHGSQSNRQESQGSKGGSATRMSGHHSRLMRLESSLFILPDLLQQRSSEFGGLVLEEFIGQGSFGRVYKGSWRGGTVAVKVLCHEGSRTAKLNALHESVVCAHVQHPNVIVTYKIHTVLKDTSLVTDPDEDDDEAFIRSLKIRTLCELPQRDPRVITRSPSWAAQASAVAAAASVSAAASVAKAAVAPVPAASAAKAAAAPADSAAGAVSSDPETREAEGPEYSDLFKSRPPAVGAEPQQLASPFAATVQRALAGSLFDGRDVPLTKLTRQLSINLAESRARGSLKHPAKSGDLGPPARQRSAPMPPLSAPGVPPSQASSASAAATGTGATKGSSGVREPEMFSLEDAEATVETLLLMEFADLGTLDQTVTSGRLKGDMLSIVLCLVDIAAGMSYLHSIGLLHSDLKGGNVLLKSCAPTKRDPRGFVCKIADFGLSRVLENNATHISTNTHGTVAYMAPEVLQKGAMAMPADVYSFAMLMLELWTGEIVYSGINSHQVLFQVFSGQKPPVPDDMPPGYRALLGQCWATDPAARPKIQAVLPQLCSMLEELRTQQATLF</sequence>
<feature type="compositionally biased region" description="Low complexity" evidence="9">
    <location>
        <begin position="575"/>
        <end position="586"/>
    </location>
</feature>
<dbReference type="GO" id="GO:0004674">
    <property type="term" value="F:protein serine/threonine kinase activity"/>
    <property type="evidence" value="ECO:0007669"/>
    <property type="project" value="UniProtKB-KW"/>
</dbReference>
<name>A0AAV1I0Q8_9CHLO</name>
<evidence type="ECO:0000256" key="5">
    <source>
        <dbReference type="ARBA" id="ARBA00022777"/>
    </source>
</evidence>
<dbReference type="Gene3D" id="1.25.40.20">
    <property type="entry name" value="Ankyrin repeat-containing domain"/>
    <property type="match status" value="3"/>
</dbReference>
<dbReference type="PROSITE" id="PS50088">
    <property type="entry name" value="ANK_REPEAT"/>
    <property type="match status" value="3"/>
</dbReference>
<keyword evidence="2" id="KW-0723">Serine/threonine-protein kinase</keyword>
<keyword evidence="5" id="KW-0418">Kinase</keyword>
<organism evidence="11 12">
    <name type="scientific">Coccomyxa viridis</name>
    <dbReference type="NCBI Taxonomy" id="1274662"/>
    <lineage>
        <taxon>Eukaryota</taxon>
        <taxon>Viridiplantae</taxon>
        <taxon>Chlorophyta</taxon>
        <taxon>core chlorophytes</taxon>
        <taxon>Trebouxiophyceae</taxon>
        <taxon>Trebouxiophyceae incertae sedis</taxon>
        <taxon>Coccomyxaceae</taxon>
        <taxon>Coccomyxa</taxon>
    </lineage>
</organism>
<feature type="compositionally biased region" description="Low complexity" evidence="9">
    <location>
        <begin position="690"/>
        <end position="711"/>
    </location>
</feature>
<dbReference type="PROSITE" id="PS00108">
    <property type="entry name" value="PROTEIN_KINASE_ST"/>
    <property type="match status" value="1"/>
</dbReference>
<evidence type="ECO:0000313" key="11">
    <source>
        <dbReference type="EMBL" id="CAK0758375.1"/>
    </source>
</evidence>
<proteinExistence type="inferred from homology"/>
<feature type="region of interest" description="Disordered" evidence="9">
    <location>
        <begin position="368"/>
        <end position="400"/>
    </location>
</feature>
<keyword evidence="6 8" id="KW-0067">ATP-binding</keyword>
<evidence type="ECO:0000256" key="2">
    <source>
        <dbReference type="ARBA" id="ARBA00022527"/>
    </source>
</evidence>
<dbReference type="PROSITE" id="PS00107">
    <property type="entry name" value="PROTEIN_KINASE_ATP"/>
    <property type="match status" value="1"/>
</dbReference>
<accession>A0AAV1I0Q8</accession>
<dbReference type="Pfam" id="PF07714">
    <property type="entry name" value="PK_Tyr_Ser-Thr"/>
    <property type="match status" value="2"/>
</dbReference>
<evidence type="ECO:0000256" key="1">
    <source>
        <dbReference type="ARBA" id="ARBA00005843"/>
    </source>
</evidence>
<dbReference type="SUPFAM" id="SSF48403">
    <property type="entry name" value="Ankyrin repeat"/>
    <property type="match status" value="1"/>
</dbReference>
<dbReference type="InterPro" id="IPR008271">
    <property type="entry name" value="Ser/Thr_kinase_AS"/>
</dbReference>
<feature type="region of interest" description="Disordered" evidence="9">
    <location>
        <begin position="575"/>
        <end position="616"/>
    </location>
</feature>
<dbReference type="InterPro" id="IPR017441">
    <property type="entry name" value="Protein_kinase_ATP_BS"/>
</dbReference>
<feature type="repeat" description="ANK" evidence="7">
    <location>
        <begin position="295"/>
        <end position="327"/>
    </location>
</feature>
<dbReference type="PANTHER" id="PTHR44329">
    <property type="entry name" value="SERINE/THREONINE-PROTEIN KINASE TNNI3K-RELATED"/>
    <property type="match status" value="1"/>
</dbReference>
<evidence type="ECO:0000313" key="12">
    <source>
        <dbReference type="Proteomes" id="UP001314263"/>
    </source>
</evidence>
<dbReference type="InterPro" id="IPR002110">
    <property type="entry name" value="Ankyrin_rpt"/>
</dbReference>
<dbReference type="SMART" id="SM00248">
    <property type="entry name" value="ANK"/>
    <property type="match status" value="5"/>
</dbReference>
<evidence type="ECO:0000256" key="7">
    <source>
        <dbReference type="PROSITE-ProRule" id="PRU00023"/>
    </source>
</evidence>
<keyword evidence="7" id="KW-0040">ANK repeat</keyword>
<dbReference type="SUPFAM" id="SSF56112">
    <property type="entry name" value="Protein kinase-like (PK-like)"/>
    <property type="match status" value="1"/>
</dbReference>
<dbReference type="PANTHER" id="PTHR44329:SF214">
    <property type="entry name" value="PROTEIN KINASE DOMAIN-CONTAINING PROTEIN"/>
    <property type="match status" value="1"/>
</dbReference>
<dbReference type="Pfam" id="PF12796">
    <property type="entry name" value="Ank_2"/>
    <property type="match status" value="3"/>
</dbReference>
<feature type="repeat" description="ANK" evidence="7">
    <location>
        <begin position="177"/>
        <end position="209"/>
    </location>
</feature>
<evidence type="ECO:0000256" key="9">
    <source>
        <dbReference type="SAM" id="MobiDB-lite"/>
    </source>
</evidence>
<dbReference type="Gene3D" id="1.10.510.10">
    <property type="entry name" value="Transferase(Phosphotransferase) domain 1"/>
    <property type="match status" value="1"/>
</dbReference>
<protein>
    <recommendedName>
        <fullName evidence="10">Protein kinase domain-containing protein</fullName>
    </recommendedName>
</protein>
<dbReference type="Gene3D" id="3.30.200.20">
    <property type="entry name" value="Phosphorylase Kinase, domain 1"/>
    <property type="match status" value="1"/>
</dbReference>
<feature type="region of interest" description="Disordered" evidence="9">
    <location>
        <begin position="654"/>
        <end position="714"/>
    </location>
</feature>
<dbReference type="SMART" id="SM00220">
    <property type="entry name" value="S_TKc"/>
    <property type="match status" value="1"/>
</dbReference>
<reference evidence="11 12" key="1">
    <citation type="submission" date="2023-10" db="EMBL/GenBank/DDBJ databases">
        <authorList>
            <person name="Maclean D."/>
            <person name="Macfadyen A."/>
        </authorList>
    </citation>
    <scope>NUCLEOTIDE SEQUENCE [LARGE SCALE GENOMIC DNA]</scope>
</reference>
<dbReference type="InterPro" id="IPR036770">
    <property type="entry name" value="Ankyrin_rpt-contain_sf"/>
</dbReference>
<feature type="compositionally biased region" description="Pro residues" evidence="9">
    <location>
        <begin position="679"/>
        <end position="689"/>
    </location>
</feature>
<evidence type="ECO:0000256" key="6">
    <source>
        <dbReference type="ARBA" id="ARBA00022840"/>
    </source>
</evidence>
<gene>
    <name evidence="11" type="ORF">CVIRNUC_002615</name>
</gene>